<dbReference type="PROSITE" id="PS51892">
    <property type="entry name" value="SUBTILASE"/>
    <property type="match status" value="1"/>
</dbReference>
<evidence type="ECO:0000313" key="11">
    <source>
        <dbReference type="EMBL" id="KAA1013718.1"/>
    </source>
</evidence>
<gene>
    <name evidence="11" type="ORF">FVF58_08225</name>
</gene>
<accession>A0A5B0HF59</accession>
<evidence type="ECO:0000256" key="5">
    <source>
        <dbReference type="ARBA" id="ARBA00022729"/>
    </source>
</evidence>
<evidence type="ECO:0000256" key="8">
    <source>
        <dbReference type="ARBA" id="ARBA00023145"/>
    </source>
</evidence>
<dbReference type="PANTHER" id="PTHR43806:SF11">
    <property type="entry name" value="CEREVISIN-RELATED"/>
    <property type="match status" value="1"/>
</dbReference>
<dbReference type="Pfam" id="PF18911">
    <property type="entry name" value="PKD_4"/>
    <property type="match status" value="1"/>
</dbReference>
<dbReference type="InterPro" id="IPR050131">
    <property type="entry name" value="Peptidase_S8_subtilisin-like"/>
</dbReference>
<comment type="similarity">
    <text evidence="2 9">Belongs to the peptidase S8 family.</text>
</comment>
<dbReference type="InterPro" id="IPR000601">
    <property type="entry name" value="PKD_dom"/>
</dbReference>
<proteinExistence type="inferred from homology"/>
<protein>
    <submittedName>
        <fullName evidence="11">S8 family serine peptidase</fullName>
    </submittedName>
</protein>
<dbReference type="InterPro" id="IPR013783">
    <property type="entry name" value="Ig-like_fold"/>
</dbReference>
<keyword evidence="12" id="KW-1185">Reference proteome</keyword>
<evidence type="ECO:0000256" key="4">
    <source>
        <dbReference type="ARBA" id="ARBA00022670"/>
    </source>
</evidence>
<dbReference type="Gene3D" id="3.40.50.200">
    <property type="entry name" value="Peptidase S8/S53 domain"/>
    <property type="match status" value="1"/>
</dbReference>
<comment type="subcellular location">
    <subcellularLocation>
        <location evidence="1">Secreted</location>
    </subcellularLocation>
</comment>
<dbReference type="SUPFAM" id="SSF49299">
    <property type="entry name" value="PKD domain"/>
    <property type="match status" value="1"/>
</dbReference>
<evidence type="ECO:0000256" key="3">
    <source>
        <dbReference type="ARBA" id="ARBA00022525"/>
    </source>
</evidence>
<dbReference type="GO" id="GO:0005576">
    <property type="term" value="C:extracellular region"/>
    <property type="evidence" value="ECO:0007669"/>
    <property type="project" value="UniProtKB-SubCell"/>
</dbReference>
<sequence length="728" mass="76488">MQTKKRDTGWGVSQPGYARIGTLWLKVTRRRIHAAGRCLFSIAFLACAISRPVAAQTPTPPDVAEAARAASSSTVQLRSALKMNTQNLDPQVTHDRFIIKYRNGTAEGRSPTAVQSKLDRFGNAFPSKARHSRRLGAGADVVITARKLNAREARAFMRAIASDPDVEYVEPDREMSIQLVPNDPEYARQWAPKSDPTSKSIGIRAEGAWDLANGHGVVMALVDMGVTQHSDLTANVLPGYGFMGDNSGGDGTEPGIITGDNCTSVIWHGTHVAGIMGAMTNNGNGIAGIAPGARIVPVRAMDACGRGSMSNVAEGIVWAAGGSVPGAPVNPYPAKVINVSVSAGGTCDRTLQSAIDDATSRGAIVVAAAGNDNRDVSSSTPANCRNVISVAGTSLGGRYNQSNYGEMIDIAAPGQDIWSTYNSGTKQPVAESYSYMSGTSMAAPHVTGVAALVQSIAPKSLTVAEMRNLLQLTVQPFATGQPDQYIGPGILDANAAVIAARAGKLPVAADFNCSQSQDSMQVTCTDLSTARGGVPIKTWAWNLGIGAADTVSTKSSSPVWNYDLPGVYKISLTVTDNNGVVSKYTRPFEVKAPAVTDLTNDYGPVRFPMTPDQTLYFMVTIPAGPHSMMMVGPDGTPNRVGWKDLTFTLTPDGASDTATLSVRSNSINMASPDCTASMAQRTPAKCTIPLPGSGGNFYAMVKPSTAINASIVFAATNWQTSDVLTNGY</sequence>
<evidence type="ECO:0000256" key="7">
    <source>
        <dbReference type="ARBA" id="ARBA00022825"/>
    </source>
</evidence>
<feature type="domain" description="PKD" evidence="10">
    <location>
        <begin position="533"/>
        <end position="597"/>
    </location>
</feature>
<keyword evidence="3" id="KW-0964">Secreted</keyword>
<dbReference type="PROSITE" id="PS00137">
    <property type="entry name" value="SUBTILASE_HIS"/>
    <property type="match status" value="1"/>
</dbReference>
<name>A0A5B0HF59_9BURK</name>
<dbReference type="Gene3D" id="2.60.40.10">
    <property type="entry name" value="Immunoglobulins"/>
    <property type="match status" value="1"/>
</dbReference>
<dbReference type="PROSITE" id="PS00138">
    <property type="entry name" value="SUBTILASE_SER"/>
    <property type="match status" value="1"/>
</dbReference>
<comment type="caution">
    <text evidence="11">The sequence shown here is derived from an EMBL/GenBank/DDBJ whole genome shotgun (WGS) entry which is preliminary data.</text>
</comment>
<feature type="active site" description="Charge relay system" evidence="9">
    <location>
        <position position="223"/>
    </location>
</feature>
<dbReference type="InterPro" id="IPR035986">
    <property type="entry name" value="PKD_dom_sf"/>
</dbReference>
<evidence type="ECO:0000259" key="10">
    <source>
        <dbReference type="PROSITE" id="PS50093"/>
    </source>
</evidence>
<evidence type="ECO:0000256" key="2">
    <source>
        <dbReference type="ARBA" id="ARBA00011073"/>
    </source>
</evidence>
<dbReference type="PANTHER" id="PTHR43806">
    <property type="entry name" value="PEPTIDASE S8"/>
    <property type="match status" value="1"/>
</dbReference>
<keyword evidence="4 9" id="KW-0645">Protease</keyword>
<dbReference type="InterPro" id="IPR015500">
    <property type="entry name" value="Peptidase_S8_subtilisin-rel"/>
</dbReference>
<dbReference type="GO" id="GO:0006508">
    <property type="term" value="P:proteolysis"/>
    <property type="evidence" value="ECO:0007669"/>
    <property type="project" value="UniProtKB-KW"/>
</dbReference>
<dbReference type="Proteomes" id="UP000325273">
    <property type="component" value="Unassembled WGS sequence"/>
</dbReference>
<dbReference type="InterPro" id="IPR022398">
    <property type="entry name" value="Peptidase_S8_His-AS"/>
</dbReference>
<evidence type="ECO:0000256" key="6">
    <source>
        <dbReference type="ARBA" id="ARBA00022801"/>
    </source>
</evidence>
<dbReference type="Pfam" id="PF00082">
    <property type="entry name" value="Peptidase_S8"/>
    <property type="match status" value="1"/>
</dbReference>
<dbReference type="CDD" id="cd00146">
    <property type="entry name" value="PKD"/>
    <property type="match status" value="1"/>
</dbReference>
<organism evidence="11 12">
    <name type="scientific">Paraburkholderia panacisoli</name>
    <dbReference type="NCBI Taxonomy" id="2603818"/>
    <lineage>
        <taxon>Bacteria</taxon>
        <taxon>Pseudomonadati</taxon>
        <taxon>Pseudomonadota</taxon>
        <taxon>Betaproteobacteria</taxon>
        <taxon>Burkholderiales</taxon>
        <taxon>Burkholderiaceae</taxon>
        <taxon>Paraburkholderia</taxon>
    </lineage>
</organism>
<keyword evidence="8" id="KW-0865">Zymogen</keyword>
<dbReference type="SUPFAM" id="SSF52743">
    <property type="entry name" value="Subtilisin-like"/>
    <property type="match status" value="1"/>
</dbReference>
<keyword evidence="7 9" id="KW-0720">Serine protease</keyword>
<evidence type="ECO:0000256" key="9">
    <source>
        <dbReference type="PROSITE-ProRule" id="PRU01240"/>
    </source>
</evidence>
<dbReference type="InterPro" id="IPR036852">
    <property type="entry name" value="Peptidase_S8/S53_dom_sf"/>
</dbReference>
<dbReference type="InterPro" id="IPR000209">
    <property type="entry name" value="Peptidase_S8/S53_dom"/>
</dbReference>
<keyword evidence="6 9" id="KW-0378">Hydrolase</keyword>
<dbReference type="GO" id="GO:0004252">
    <property type="term" value="F:serine-type endopeptidase activity"/>
    <property type="evidence" value="ECO:0007669"/>
    <property type="project" value="UniProtKB-UniRule"/>
</dbReference>
<evidence type="ECO:0000256" key="1">
    <source>
        <dbReference type="ARBA" id="ARBA00004613"/>
    </source>
</evidence>
<feature type="active site" description="Charge relay system" evidence="9">
    <location>
        <position position="440"/>
    </location>
</feature>
<dbReference type="EMBL" id="VTUZ01000004">
    <property type="protein sequence ID" value="KAA1013718.1"/>
    <property type="molecule type" value="Genomic_DNA"/>
</dbReference>
<feature type="active site" description="Charge relay system" evidence="9">
    <location>
        <position position="268"/>
    </location>
</feature>
<evidence type="ECO:0000313" key="12">
    <source>
        <dbReference type="Proteomes" id="UP000325273"/>
    </source>
</evidence>
<dbReference type="FunFam" id="3.40.50.200:FF:000022">
    <property type="entry name" value="Extracellular protease"/>
    <property type="match status" value="1"/>
</dbReference>
<dbReference type="PRINTS" id="PR00723">
    <property type="entry name" value="SUBTILISIN"/>
</dbReference>
<dbReference type="PROSITE" id="PS50093">
    <property type="entry name" value="PKD"/>
    <property type="match status" value="1"/>
</dbReference>
<dbReference type="InterPro" id="IPR023828">
    <property type="entry name" value="Peptidase_S8_Ser-AS"/>
</dbReference>
<reference evidence="11 12" key="1">
    <citation type="submission" date="2019-08" db="EMBL/GenBank/DDBJ databases">
        <title>Paraburkholderia sp. DCY113.</title>
        <authorList>
            <person name="Kang J."/>
        </authorList>
    </citation>
    <scope>NUCLEOTIDE SEQUENCE [LARGE SCALE GENOMIC DNA]</scope>
    <source>
        <strain evidence="11 12">DCY113</strain>
    </source>
</reference>
<keyword evidence="5" id="KW-0732">Signal</keyword>
<dbReference type="AlphaFoldDB" id="A0A5B0HF59"/>